<dbReference type="GO" id="GO:0016740">
    <property type="term" value="F:transferase activity"/>
    <property type="evidence" value="ECO:0007669"/>
    <property type="project" value="UniProtKB-KW"/>
</dbReference>
<dbReference type="InterPro" id="IPR011990">
    <property type="entry name" value="TPR-like_helical_dom_sf"/>
</dbReference>
<feature type="repeat" description="TPR" evidence="3">
    <location>
        <begin position="77"/>
        <end position="110"/>
    </location>
</feature>
<gene>
    <name evidence="5" type="ORF">BJ508DRAFT_228027</name>
</gene>
<feature type="compositionally biased region" description="Basic and acidic residues" evidence="4">
    <location>
        <begin position="609"/>
        <end position="646"/>
    </location>
</feature>
<dbReference type="InterPro" id="IPR019734">
    <property type="entry name" value="TPR_rpt"/>
</dbReference>
<accession>A0A3N4I089</accession>
<dbReference type="PANTHER" id="PTHR22767">
    <property type="entry name" value="N-TERMINAL ACETYLTRANSFERASE-RELATED"/>
    <property type="match status" value="1"/>
</dbReference>
<evidence type="ECO:0000256" key="3">
    <source>
        <dbReference type="PROSITE-ProRule" id="PRU00339"/>
    </source>
</evidence>
<dbReference type="OrthoDB" id="10263032at2759"/>
<sequence length="840" mass="96153">MAPLPNSKDQTLFRSVLSFYENKQYKKGLKTAEQILRRNPKHGETLAMKGLIINCLGRTDEAFTIVKDALKLDMKSHVCWHVYGLLWRSVKNFGEAIKAYKFALKLEPDSANILRDLALLQAQMRDWNGYVESRRLMLGQKPNLRMNWTGLAVALHMSGNYEEAEGILTKYEESLKVQPPKDDLEHAEALLYKNMIIAESGQTERALEHLLSIEGRMLDVSSTLEYKASYLLKLGRNEEACEVYRTLLGRNGDNRAYYKGLEEAKGIKEDDVAARKKLYEGLAEVHPFADAPRRVPLDFLSGDEYREAAEKYIIRLIKKGAPSAFLSIKAVYKDTSKQAITLKVVEDFLAETRANPPADDASEADKTRHTENIVWALYFIALHYDYYRTRNLDLAFKTIDEAIELDPTLPELYMSKAKMYKHAGDLKKAAETMNTARELEKSDRYLNTKCSKYTLRADDNEGGLKLMSLFTRNEAAGGTLGDLLEMQCIWYLTEDGEAYMRKNMLGLALKRFSQVHKIFEDWHEDQFDFHSFSLRKGQIRSYVAMLRWEDQLRHHVFFRRAAIDACKVYTLLADQPHLGHASLSMGQLAEDFEKLSTAEKKKAMKKAKREQQKEEEKRKEEAAKRKDEANGKADDKVVDTDPKGEELVHTTTPLEDALKFLNPLVEFNPEFVEVQAIAFEVQIRRKKYALALKALVAGHKLAPNDGRVHEQLIRFRKIVDSLPSEPTDAEPLSDVLIAEFNALLPKDTNVVEYNQQYLEKEATNFINLRYGLQAKFFLNPEKKDEAAAELVKAVDLEECDIKEAVEGLKVLREWKASDEVLNKYKEAGRGRWPQATAFQA</sequence>
<dbReference type="SUPFAM" id="SSF48452">
    <property type="entry name" value="TPR-like"/>
    <property type="match status" value="2"/>
</dbReference>
<dbReference type="PIRSF" id="PIRSF000422">
    <property type="entry name" value="N-terminal-AcTrfase-A_aux_su"/>
    <property type="match status" value="1"/>
</dbReference>
<keyword evidence="2 3" id="KW-0802">TPR repeat</keyword>
<dbReference type="AlphaFoldDB" id="A0A3N4I089"/>
<protein>
    <submittedName>
        <fullName evidence="5">N-terminal acetyltransferase catalytic subunit</fullName>
    </submittedName>
</protein>
<evidence type="ECO:0000313" key="6">
    <source>
        <dbReference type="Proteomes" id="UP000275078"/>
    </source>
</evidence>
<reference evidence="5 6" key="1">
    <citation type="journal article" date="2018" name="Nat. Ecol. Evol.">
        <title>Pezizomycetes genomes reveal the molecular basis of ectomycorrhizal truffle lifestyle.</title>
        <authorList>
            <person name="Murat C."/>
            <person name="Payen T."/>
            <person name="Noel B."/>
            <person name="Kuo A."/>
            <person name="Morin E."/>
            <person name="Chen J."/>
            <person name="Kohler A."/>
            <person name="Krizsan K."/>
            <person name="Balestrini R."/>
            <person name="Da Silva C."/>
            <person name="Montanini B."/>
            <person name="Hainaut M."/>
            <person name="Levati E."/>
            <person name="Barry K.W."/>
            <person name="Belfiori B."/>
            <person name="Cichocki N."/>
            <person name="Clum A."/>
            <person name="Dockter R.B."/>
            <person name="Fauchery L."/>
            <person name="Guy J."/>
            <person name="Iotti M."/>
            <person name="Le Tacon F."/>
            <person name="Lindquist E.A."/>
            <person name="Lipzen A."/>
            <person name="Malagnac F."/>
            <person name="Mello A."/>
            <person name="Molinier V."/>
            <person name="Miyauchi S."/>
            <person name="Poulain J."/>
            <person name="Riccioni C."/>
            <person name="Rubini A."/>
            <person name="Sitrit Y."/>
            <person name="Splivallo R."/>
            <person name="Traeger S."/>
            <person name="Wang M."/>
            <person name="Zifcakova L."/>
            <person name="Wipf D."/>
            <person name="Zambonelli A."/>
            <person name="Paolocci F."/>
            <person name="Nowrousian M."/>
            <person name="Ottonello S."/>
            <person name="Baldrian P."/>
            <person name="Spatafora J.W."/>
            <person name="Henrissat B."/>
            <person name="Nagy L.G."/>
            <person name="Aury J.M."/>
            <person name="Wincker P."/>
            <person name="Grigoriev I.V."/>
            <person name="Bonfante P."/>
            <person name="Martin F.M."/>
        </authorList>
    </citation>
    <scope>NUCLEOTIDE SEQUENCE [LARGE SCALE GENOMIC DNA]</scope>
    <source>
        <strain evidence="5 6">RN42</strain>
    </source>
</reference>
<dbReference type="FunFam" id="1.25.40.1040:FF:000003">
    <property type="entry name" value="N-terminal acetyltransferase A, auxiliary subunit"/>
    <property type="match status" value="1"/>
</dbReference>
<proteinExistence type="predicted"/>
<dbReference type="Gene3D" id="1.25.40.1010">
    <property type="match status" value="1"/>
</dbReference>
<dbReference type="Proteomes" id="UP000275078">
    <property type="component" value="Unassembled WGS sequence"/>
</dbReference>
<dbReference type="Gene3D" id="1.25.40.1040">
    <property type="match status" value="1"/>
</dbReference>
<dbReference type="STRING" id="1160509.A0A3N4I089"/>
<organism evidence="5 6">
    <name type="scientific">Ascobolus immersus RN42</name>
    <dbReference type="NCBI Taxonomy" id="1160509"/>
    <lineage>
        <taxon>Eukaryota</taxon>
        <taxon>Fungi</taxon>
        <taxon>Dikarya</taxon>
        <taxon>Ascomycota</taxon>
        <taxon>Pezizomycotina</taxon>
        <taxon>Pezizomycetes</taxon>
        <taxon>Pezizales</taxon>
        <taxon>Ascobolaceae</taxon>
        <taxon>Ascobolus</taxon>
    </lineage>
</organism>
<keyword evidence="1" id="KW-0677">Repeat</keyword>
<evidence type="ECO:0000256" key="2">
    <source>
        <dbReference type="ARBA" id="ARBA00022803"/>
    </source>
</evidence>
<name>A0A3N4I089_ASCIM</name>
<dbReference type="PANTHER" id="PTHR22767:SF2">
    <property type="entry name" value="N(ALPHA)-ACETYLTRANSFERASE 15_16, ISOFORM A"/>
    <property type="match status" value="1"/>
</dbReference>
<dbReference type="GO" id="GO:0031415">
    <property type="term" value="C:NatA complex"/>
    <property type="evidence" value="ECO:0007669"/>
    <property type="project" value="TreeGrafter"/>
</dbReference>
<dbReference type="EMBL" id="ML119707">
    <property type="protein sequence ID" value="RPA78796.1"/>
    <property type="molecule type" value="Genomic_DNA"/>
</dbReference>
<dbReference type="PROSITE" id="PS50005">
    <property type="entry name" value="TPR"/>
    <property type="match status" value="1"/>
</dbReference>
<dbReference type="InterPro" id="IPR021183">
    <property type="entry name" value="NatA_aux_su"/>
</dbReference>
<evidence type="ECO:0000313" key="5">
    <source>
        <dbReference type="EMBL" id="RPA78796.1"/>
    </source>
</evidence>
<feature type="region of interest" description="Disordered" evidence="4">
    <location>
        <begin position="599"/>
        <end position="646"/>
    </location>
</feature>
<keyword evidence="6" id="KW-1185">Reference proteome</keyword>
<dbReference type="Pfam" id="PF12569">
    <property type="entry name" value="NatA_aux_su"/>
    <property type="match status" value="1"/>
</dbReference>
<keyword evidence="5" id="KW-0808">Transferase</keyword>
<dbReference type="SMART" id="SM00028">
    <property type="entry name" value="TPR"/>
    <property type="match status" value="7"/>
</dbReference>
<evidence type="ECO:0000256" key="4">
    <source>
        <dbReference type="SAM" id="MobiDB-lite"/>
    </source>
</evidence>
<evidence type="ECO:0000256" key="1">
    <source>
        <dbReference type="ARBA" id="ARBA00022737"/>
    </source>
</evidence>